<protein>
    <submittedName>
        <fullName evidence="2">Uncharacterized protein</fullName>
    </submittedName>
</protein>
<feature type="compositionally biased region" description="Basic and acidic residues" evidence="1">
    <location>
        <begin position="88"/>
        <end position="102"/>
    </location>
</feature>
<gene>
    <name evidence="2" type="ORF">TCIL3000_7_1600</name>
</gene>
<dbReference type="VEuPathDB" id="TriTrypDB:TcIL3000_7_1600"/>
<evidence type="ECO:0000256" key="1">
    <source>
        <dbReference type="SAM" id="MobiDB-lite"/>
    </source>
</evidence>
<dbReference type="AlphaFoldDB" id="G0UPP2"/>
<evidence type="ECO:0000313" key="2">
    <source>
        <dbReference type="EMBL" id="CCC91353.1"/>
    </source>
</evidence>
<accession>G0UPP2</accession>
<reference evidence="2" key="1">
    <citation type="journal article" date="2012" name="Proc. Natl. Acad. Sci. U.S.A.">
        <title>Antigenic diversity is generated by distinct evolutionary mechanisms in African trypanosome species.</title>
        <authorList>
            <person name="Jackson A.P."/>
            <person name="Berry A."/>
            <person name="Aslett M."/>
            <person name="Allison H.C."/>
            <person name="Burton P."/>
            <person name="Vavrova-Anderson J."/>
            <person name="Brown R."/>
            <person name="Browne H."/>
            <person name="Corton N."/>
            <person name="Hauser H."/>
            <person name="Gamble J."/>
            <person name="Gilderthorp R."/>
            <person name="Marcello L."/>
            <person name="McQuillan J."/>
            <person name="Otto T.D."/>
            <person name="Quail M.A."/>
            <person name="Sanders M.J."/>
            <person name="van Tonder A."/>
            <person name="Ginger M.L."/>
            <person name="Field M.C."/>
            <person name="Barry J.D."/>
            <person name="Hertz-Fowler C."/>
            <person name="Berriman M."/>
        </authorList>
    </citation>
    <scope>NUCLEOTIDE SEQUENCE</scope>
    <source>
        <strain evidence="2">IL3000</strain>
    </source>
</reference>
<dbReference type="EMBL" id="HE575320">
    <property type="protein sequence ID" value="CCC91353.1"/>
    <property type="molecule type" value="Genomic_DNA"/>
</dbReference>
<sequence>MLHPPLFLFLSLPHTFPRISTHYEKRIILLKGGEFLLPLSSRPPRRVPRFFFSRNASRSTFLCTFLLYRDYQHHEVLLALMGIRSDKQRNRRAAERSDKDNGSNDGFQPTVLPPVTITFDDMSTPWPTNDRSRRTSEYTPIPRELPQVIASGSPLYIGHDADHFWEKSLTERAMSSPTTTDIETTFGKEKLRRLLALQRRKYRELLKAERDAFTSIIQKEEGSVRSIEAFTAFRASLQRNEEVKRAKMGRWEAQTLAIRLNDLIEEEQEKRRLIRCAEFRIRDARQRVERVSGIAMHLQLAMQSLFSSEEVSRELIERLEMSEARRISALEPFLSLKYVGVLGQCPFLSLKDCPFHRRGEGVCSNHYRFTQHGKD</sequence>
<proteinExistence type="predicted"/>
<name>G0UPP2_TRYCI</name>
<feature type="region of interest" description="Disordered" evidence="1">
    <location>
        <begin position="88"/>
        <end position="110"/>
    </location>
</feature>
<organism evidence="2">
    <name type="scientific">Trypanosoma congolense (strain IL3000)</name>
    <dbReference type="NCBI Taxonomy" id="1068625"/>
    <lineage>
        <taxon>Eukaryota</taxon>
        <taxon>Discoba</taxon>
        <taxon>Euglenozoa</taxon>
        <taxon>Kinetoplastea</taxon>
        <taxon>Metakinetoplastina</taxon>
        <taxon>Trypanosomatida</taxon>
        <taxon>Trypanosomatidae</taxon>
        <taxon>Trypanosoma</taxon>
        <taxon>Nannomonas</taxon>
    </lineage>
</organism>